<keyword evidence="2" id="KW-1185">Reference proteome</keyword>
<organism evidence="1 2">
    <name type="scientific">Paenibacillus validus</name>
    <dbReference type="NCBI Taxonomy" id="44253"/>
    <lineage>
        <taxon>Bacteria</taxon>
        <taxon>Bacillati</taxon>
        <taxon>Bacillota</taxon>
        <taxon>Bacilli</taxon>
        <taxon>Bacillales</taxon>
        <taxon>Paenibacillaceae</taxon>
        <taxon>Paenibacillus</taxon>
    </lineage>
</organism>
<proteinExistence type="predicted"/>
<evidence type="ECO:0000313" key="1">
    <source>
        <dbReference type="EMBL" id="MUG71719.1"/>
    </source>
</evidence>
<evidence type="ECO:0000313" key="2">
    <source>
        <dbReference type="Proteomes" id="UP000450917"/>
    </source>
</evidence>
<dbReference type="AlphaFoldDB" id="A0A7X2ZBF3"/>
<sequence length="172" mass="19376">MKWIPRFVMMTIVAAAVAVGLSYVMKLDESAGVFRTEKPVNVSESNIVDVVAKMPLHLRIRRVEVSHSIVSIDLLAVKSTASADLMQDLYEIPRTMFSASNNVNQVLVRVLDGSITQGSPQLLVATDARRDKWLAGEPRIVPRGAEEIQSYLDSHYRMTYTPKWQERVFQKS</sequence>
<name>A0A7X2ZBF3_9BACL</name>
<dbReference type="EMBL" id="WNZX01000010">
    <property type="protein sequence ID" value="MUG71719.1"/>
    <property type="molecule type" value="Genomic_DNA"/>
</dbReference>
<reference evidence="1 2" key="1">
    <citation type="submission" date="2019-11" db="EMBL/GenBank/DDBJ databases">
        <title>Draft genome sequences of five Paenibacillus species of dairy origin.</title>
        <authorList>
            <person name="Olajide A.M."/>
            <person name="Chen S."/>
            <person name="Lapointe G."/>
        </authorList>
    </citation>
    <scope>NUCLEOTIDE SEQUENCE [LARGE SCALE GENOMIC DNA]</scope>
    <source>
        <strain evidence="1 2">2CS3</strain>
    </source>
</reference>
<dbReference type="RefSeq" id="WP_127607998.1">
    <property type="nucleotide sequence ID" value="NZ_JARTHJ010000078.1"/>
</dbReference>
<dbReference type="Proteomes" id="UP000450917">
    <property type="component" value="Unassembled WGS sequence"/>
</dbReference>
<gene>
    <name evidence="1" type="ORF">GNP93_13665</name>
</gene>
<comment type="caution">
    <text evidence="1">The sequence shown here is derived from an EMBL/GenBank/DDBJ whole genome shotgun (WGS) entry which is preliminary data.</text>
</comment>
<protein>
    <submittedName>
        <fullName evidence="1">Uncharacterized protein</fullName>
    </submittedName>
</protein>
<accession>A0A7X2ZBF3</accession>